<keyword evidence="9 13" id="KW-0472">Membrane</keyword>
<dbReference type="RefSeq" id="WP_245776024.1">
    <property type="nucleotide sequence ID" value="NZ_FOZX01000008.1"/>
</dbReference>
<feature type="compositionally biased region" description="Basic and acidic residues" evidence="12">
    <location>
        <begin position="14"/>
        <end position="39"/>
    </location>
</feature>
<dbReference type="SUPFAM" id="SSF143865">
    <property type="entry name" value="CorA soluble domain-like"/>
    <property type="match status" value="1"/>
</dbReference>
<dbReference type="PANTHER" id="PTHR46494:SF1">
    <property type="entry name" value="CORA FAMILY METAL ION TRANSPORTER (EUROFUNG)"/>
    <property type="match status" value="1"/>
</dbReference>
<keyword evidence="8" id="KW-0406">Ion transport</keyword>
<comment type="function">
    <text evidence="11">Mediates influx of magnesium ions. Alternates between open and closed states. Activated by low cytoplasmic Mg(2+) levels. Inactive when cytoplasmic Mg(2+) levels are high.</text>
</comment>
<comment type="subcellular location">
    <subcellularLocation>
        <location evidence="1">Cell membrane</location>
        <topology evidence="1">Multi-pass membrane protein</topology>
    </subcellularLocation>
</comment>
<dbReference type="GO" id="GO:0015087">
    <property type="term" value="F:cobalt ion transmembrane transporter activity"/>
    <property type="evidence" value="ECO:0007669"/>
    <property type="project" value="TreeGrafter"/>
</dbReference>
<dbReference type="CDD" id="cd12830">
    <property type="entry name" value="MtCorA-like"/>
    <property type="match status" value="1"/>
</dbReference>
<dbReference type="Pfam" id="PF01544">
    <property type="entry name" value="CorA"/>
    <property type="match status" value="1"/>
</dbReference>
<evidence type="ECO:0000256" key="7">
    <source>
        <dbReference type="ARBA" id="ARBA00022989"/>
    </source>
</evidence>
<proteinExistence type="inferred from homology"/>
<dbReference type="InterPro" id="IPR045863">
    <property type="entry name" value="CorA_TM1_TM2"/>
</dbReference>
<evidence type="ECO:0000256" key="2">
    <source>
        <dbReference type="ARBA" id="ARBA00009765"/>
    </source>
</evidence>
<dbReference type="Gene3D" id="3.30.460.20">
    <property type="entry name" value="CorA soluble domain-like"/>
    <property type="match status" value="1"/>
</dbReference>
<comment type="similarity">
    <text evidence="2">Belongs to the CorA metal ion transporter (MIT) (TC 1.A.35) family.</text>
</comment>
<dbReference type="FunFam" id="1.20.58.340:FF:000004">
    <property type="entry name" value="Magnesium transport protein CorA"/>
    <property type="match status" value="1"/>
</dbReference>
<feature type="region of interest" description="Disordered" evidence="12">
    <location>
        <begin position="1"/>
        <end position="39"/>
    </location>
</feature>
<evidence type="ECO:0000256" key="11">
    <source>
        <dbReference type="ARBA" id="ARBA00045497"/>
    </source>
</evidence>
<dbReference type="Gene3D" id="1.20.58.340">
    <property type="entry name" value="Magnesium transport protein CorA, transmembrane region"/>
    <property type="match status" value="2"/>
</dbReference>
<evidence type="ECO:0000256" key="10">
    <source>
        <dbReference type="ARBA" id="ARBA00034269"/>
    </source>
</evidence>
<dbReference type="Proteomes" id="UP000198852">
    <property type="component" value="Unassembled WGS sequence"/>
</dbReference>
<keyword evidence="6" id="KW-0460">Magnesium</keyword>
<dbReference type="PANTHER" id="PTHR46494">
    <property type="entry name" value="CORA FAMILY METAL ION TRANSPORTER (EUROFUNG)"/>
    <property type="match status" value="1"/>
</dbReference>
<evidence type="ECO:0000256" key="1">
    <source>
        <dbReference type="ARBA" id="ARBA00004651"/>
    </source>
</evidence>
<evidence type="ECO:0000256" key="4">
    <source>
        <dbReference type="ARBA" id="ARBA00022475"/>
    </source>
</evidence>
<dbReference type="AlphaFoldDB" id="A0A1I6TVH6"/>
<feature type="transmembrane region" description="Helical" evidence="13">
    <location>
        <begin position="355"/>
        <end position="375"/>
    </location>
</feature>
<keyword evidence="5 13" id="KW-0812">Transmembrane</keyword>
<gene>
    <name evidence="14" type="ORF">SAMN05660874_04290</name>
</gene>
<dbReference type="InterPro" id="IPR002523">
    <property type="entry name" value="MgTranspt_CorA/ZnTranspt_ZntB"/>
</dbReference>
<dbReference type="InterPro" id="IPR045861">
    <property type="entry name" value="CorA_cytoplasmic_dom"/>
</dbReference>
<accession>A0A1I6TVH6</accession>
<evidence type="ECO:0000256" key="5">
    <source>
        <dbReference type="ARBA" id="ARBA00022692"/>
    </source>
</evidence>
<reference evidence="15" key="1">
    <citation type="submission" date="2016-10" db="EMBL/GenBank/DDBJ databases">
        <authorList>
            <person name="Varghese N."/>
            <person name="Submissions S."/>
        </authorList>
    </citation>
    <scope>NUCLEOTIDE SEQUENCE [LARGE SCALE GENOMIC DNA]</scope>
    <source>
        <strain evidence="15">DSM 44771</strain>
    </source>
</reference>
<dbReference type="GO" id="GO:0005886">
    <property type="term" value="C:plasma membrane"/>
    <property type="evidence" value="ECO:0007669"/>
    <property type="project" value="UniProtKB-SubCell"/>
</dbReference>
<organism evidence="14 15">
    <name type="scientific">Saccharopolyspora flava</name>
    <dbReference type="NCBI Taxonomy" id="95161"/>
    <lineage>
        <taxon>Bacteria</taxon>
        <taxon>Bacillati</taxon>
        <taxon>Actinomycetota</taxon>
        <taxon>Actinomycetes</taxon>
        <taxon>Pseudonocardiales</taxon>
        <taxon>Pseudonocardiaceae</taxon>
        <taxon>Saccharopolyspora</taxon>
    </lineage>
</organism>
<evidence type="ECO:0000313" key="14">
    <source>
        <dbReference type="EMBL" id="SFS93108.1"/>
    </source>
</evidence>
<protein>
    <submittedName>
        <fullName evidence="14">Magnesium transporter</fullName>
    </submittedName>
</protein>
<keyword evidence="4" id="KW-1003">Cell membrane</keyword>
<evidence type="ECO:0000256" key="9">
    <source>
        <dbReference type="ARBA" id="ARBA00023136"/>
    </source>
</evidence>
<evidence type="ECO:0000256" key="13">
    <source>
        <dbReference type="SAM" id="Phobius"/>
    </source>
</evidence>
<keyword evidence="15" id="KW-1185">Reference proteome</keyword>
<dbReference type="GO" id="GO:0050897">
    <property type="term" value="F:cobalt ion binding"/>
    <property type="evidence" value="ECO:0007669"/>
    <property type="project" value="TreeGrafter"/>
</dbReference>
<name>A0A1I6TVH6_9PSEU</name>
<comment type="catalytic activity">
    <reaction evidence="10">
        <text>Mg(2+)(in) = Mg(2+)(out)</text>
        <dbReference type="Rhea" id="RHEA:29827"/>
        <dbReference type="ChEBI" id="CHEBI:18420"/>
    </reaction>
</comment>
<evidence type="ECO:0000256" key="8">
    <source>
        <dbReference type="ARBA" id="ARBA00023065"/>
    </source>
</evidence>
<keyword evidence="3" id="KW-0813">Transport</keyword>
<dbReference type="GO" id="GO:0000287">
    <property type="term" value="F:magnesium ion binding"/>
    <property type="evidence" value="ECO:0007669"/>
    <property type="project" value="TreeGrafter"/>
</dbReference>
<sequence length="381" mass="43417">MPEWRPRPLRRRGSKPEPVTRQDAAPEHSMDPRARDERPLADRPLIDTAIYRDGVRIATPPSLGETYRQLPGADGAMAWIGLYRPAEEELLAAAEEFDLHKLAVEDAIVAHQRPKIERYGDTLFVVLRAATYLDDVEEVSFGELHLFIGPNFVLTVRHGQAPDLSVVRRRMEADPELLRRGPEAVLYAVLDHVVDGYAPVIAGLQNDIDEIETEVFGADPHVSRRIYELSREVIEFQRATRPLLSILRSLEAGFEKYEIDEELQRYLRDVADHATTVAERVDGFRQMLDNILTVNATLVTQAQNEEMKRMTEASYAQNEEIKRISSWAAILFAPTLIGTVYGMNFDIIPELHWTLGYPFAIVLMLAVCLSLYAIFKRRNWL</sequence>
<dbReference type="SUPFAM" id="SSF144083">
    <property type="entry name" value="Magnesium transport protein CorA, transmembrane region"/>
    <property type="match status" value="1"/>
</dbReference>
<dbReference type="EMBL" id="FOZX01000008">
    <property type="protein sequence ID" value="SFS93108.1"/>
    <property type="molecule type" value="Genomic_DNA"/>
</dbReference>
<feature type="transmembrane region" description="Helical" evidence="13">
    <location>
        <begin position="324"/>
        <end position="343"/>
    </location>
</feature>
<evidence type="ECO:0000313" key="15">
    <source>
        <dbReference type="Proteomes" id="UP000198852"/>
    </source>
</evidence>
<evidence type="ECO:0000256" key="6">
    <source>
        <dbReference type="ARBA" id="ARBA00022842"/>
    </source>
</evidence>
<keyword evidence="7 13" id="KW-1133">Transmembrane helix</keyword>
<evidence type="ECO:0000256" key="12">
    <source>
        <dbReference type="SAM" id="MobiDB-lite"/>
    </source>
</evidence>
<dbReference type="GO" id="GO:0015095">
    <property type="term" value="F:magnesium ion transmembrane transporter activity"/>
    <property type="evidence" value="ECO:0007669"/>
    <property type="project" value="TreeGrafter"/>
</dbReference>
<evidence type="ECO:0000256" key="3">
    <source>
        <dbReference type="ARBA" id="ARBA00022448"/>
    </source>
</evidence>